<comment type="caution">
    <text evidence="2">The sequence shown here is derived from an EMBL/GenBank/DDBJ whole genome shotgun (WGS) entry which is preliminary data.</text>
</comment>
<gene>
    <name evidence="2" type="ORF">GCM10008957_35120</name>
</gene>
<dbReference type="PROSITE" id="PS51257">
    <property type="entry name" value="PROKAR_LIPOPROTEIN"/>
    <property type="match status" value="1"/>
</dbReference>
<proteinExistence type="predicted"/>
<dbReference type="SUPFAM" id="SSF55797">
    <property type="entry name" value="PR-1-like"/>
    <property type="match status" value="1"/>
</dbReference>
<dbReference type="EMBL" id="BMQL01000023">
    <property type="protein sequence ID" value="GGR19589.1"/>
    <property type="molecule type" value="Genomic_DNA"/>
</dbReference>
<dbReference type="Gene3D" id="3.40.33.10">
    <property type="entry name" value="CAP"/>
    <property type="match status" value="1"/>
</dbReference>
<feature type="domain" description="SCP" evidence="1">
    <location>
        <begin position="46"/>
        <end position="183"/>
    </location>
</feature>
<organism evidence="2 3">
    <name type="scientific">Deinococcus ruber</name>
    <dbReference type="NCBI Taxonomy" id="1848197"/>
    <lineage>
        <taxon>Bacteria</taxon>
        <taxon>Thermotogati</taxon>
        <taxon>Deinococcota</taxon>
        <taxon>Deinococci</taxon>
        <taxon>Deinococcales</taxon>
        <taxon>Deinococcaceae</taxon>
        <taxon>Deinococcus</taxon>
    </lineage>
</organism>
<dbReference type="CDD" id="cd05379">
    <property type="entry name" value="CAP_bacterial"/>
    <property type="match status" value="1"/>
</dbReference>
<reference evidence="2" key="2">
    <citation type="submission" date="2020-09" db="EMBL/GenBank/DDBJ databases">
        <authorList>
            <person name="Sun Q."/>
            <person name="Ohkuma M."/>
        </authorList>
    </citation>
    <scope>NUCLEOTIDE SEQUENCE</scope>
    <source>
        <strain evidence="2">JCM 31311</strain>
    </source>
</reference>
<evidence type="ECO:0000259" key="1">
    <source>
        <dbReference type="Pfam" id="PF00188"/>
    </source>
</evidence>
<accession>A0A918CE42</accession>
<reference evidence="2" key="1">
    <citation type="journal article" date="2014" name="Int. J. Syst. Evol. Microbiol.">
        <title>Complete genome sequence of Corynebacterium casei LMG S-19264T (=DSM 44701T), isolated from a smear-ripened cheese.</title>
        <authorList>
            <consortium name="US DOE Joint Genome Institute (JGI-PGF)"/>
            <person name="Walter F."/>
            <person name="Albersmeier A."/>
            <person name="Kalinowski J."/>
            <person name="Ruckert C."/>
        </authorList>
    </citation>
    <scope>NUCLEOTIDE SEQUENCE</scope>
    <source>
        <strain evidence="2">JCM 31311</strain>
    </source>
</reference>
<name>A0A918CE42_9DEIO</name>
<dbReference type="Pfam" id="PF00188">
    <property type="entry name" value="CAP"/>
    <property type="match status" value="1"/>
</dbReference>
<dbReference type="InterPro" id="IPR014044">
    <property type="entry name" value="CAP_dom"/>
</dbReference>
<evidence type="ECO:0000313" key="3">
    <source>
        <dbReference type="Proteomes" id="UP000603865"/>
    </source>
</evidence>
<dbReference type="Proteomes" id="UP000603865">
    <property type="component" value="Unassembled WGS sequence"/>
</dbReference>
<protein>
    <recommendedName>
        <fullName evidence="1">SCP domain-containing protein</fullName>
    </recommendedName>
</protein>
<dbReference type="RefSeq" id="WP_189091814.1">
    <property type="nucleotide sequence ID" value="NZ_BMQL01000023.1"/>
</dbReference>
<keyword evidence="3" id="KW-1185">Reference proteome</keyword>
<dbReference type="AlphaFoldDB" id="A0A918CE42"/>
<evidence type="ECO:0000313" key="2">
    <source>
        <dbReference type="EMBL" id="GGR19589.1"/>
    </source>
</evidence>
<sequence>MNALRWSLPALLLTACGSTTLPTQPGSSVPVEHALMTPLAQQLLTLTNTVRAAGVTCQGISYPAALPLQEDQTLTAAAQHRADDLAATEDFTHTPANGKTYVYWINQVNLRAAFAYTHLGENLGMADTVTHMIEVFQASHTGHCETQFTNTYQDVTTHQWLPGFTRIGIGEAVSPTSHQHYWAVLFAN</sequence>
<dbReference type="InterPro" id="IPR035940">
    <property type="entry name" value="CAP_sf"/>
</dbReference>